<proteinExistence type="predicted"/>
<dbReference type="AlphaFoldDB" id="A6GI16"/>
<evidence type="ECO:0000313" key="2">
    <source>
        <dbReference type="EMBL" id="EDM74479.1"/>
    </source>
</evidence>
<protein>
    <submittedName>
        <fullName evidence="2">Uncharacterized protein</fullName>
    </submittedName>
</protein>
<name>A6GI16_9BACT</name>
<organism evidence="2 3">
    <name type="scientific">Plesiocystis pacifica SIR-1</name>
    <dbReference type="NCBI Taxonomy" id="391625"/>
    <lineage>
        <taxon>Bacteria</taxon>
        <taxon>Pseudomonadati</taxon>
        <taxon>Myxococcota</taxon>
        <taxon>Polyangia</taxon>
        <taxon>Nannocystales</taxon>
        <taxon>Nannocystaceae</taxon>
        <taxon>Plesiocystis</taxon>
    </lineage>
</organism>
<dbReference type="EMBL" id="ABCS01000128">
    <property type="protein sequence ID" value="EDM74479.1"/>
    <property type="molecule type" value="Genomic_DNA"/>
</dbReference>
<feature type="region of interest" description="Disordered" evidence="1">
    <location>
        <begin position="1"/>
        <end position="22"/>
    </location>
</feature>
<reference evidence="2 3" key="1">
    <citation type="submission" date="2007-06" db="EMBL/GenBank/DDBJ databases">
        <authorList>
            <person name="Shimkets L."/>
            <person name="Ferriera S."/>
            <person name="Johnson J."/>
            <person name="Kravitz S."/>
            <person name="Beeson K."/>
            <person name="Sutton G."/>
            <person name="Rogers Y.-H."/>
            <person name="Friedman R."/>
            <person name="Frazier M."/>
            <person name="Venter J.C."/>
        </authorList>
    </citation>
    <scope>NUCLEOTIDE SEQUENCE [LARGE SCALE GENOMIC DNA]</scope>
    <source>
        <strain evidence="2 3">SIR-1</strain>
    </source>
</reference>
<gene>
    <name evidence="2" type="ORF">PPSIR1_03108</name>
</gene>
<evidence type="ECO:0000313" key="3">
    <source>
        <dbReference type="Proteomes" id="UP000005801"/>
    </source>
</evidence>
<sequence>MSGADRELADEGAPSTPAAPTGPALLHEIGALYELRQWTGVEAVNAFLALGWVLLRVSDGASVPHLVGWRRSLGEPELPSFVEDERREREALLEAVSADGFELE</sequence>
<feature type="compositionally biased region" description="Low complexity" evidence="1">
    <location>
        <begin position="12"/>
        <end position="22"/>
    </location>
</feature>
<comment type="caution">
    <text evidence="2">The sequence shown here is derived from an EMBL/GenBank/DDBJ whole genome shotgun (WGS) entry which is preliminary data.</text>
</comment>
<accession>A6GI16</accession>
<dbReference type="RefSeq" id="WP_006976352.1">
    <property type="nucleotide sequence ID" value="NZ_ABCS01000128.1"/>
</dbReference>
<evidence type="ECO:0000256" key="1">
    <source>
        <dbReference type="SAM" id="MobiDB-lite"/>
    </source>
</evidence>
<dbReference type="Proteomes" id="UP000005801">
    <property type="component" value="Unassembled WGS sequence"/>
</dbReference>
<dbReference type="OrthoDB" id="9986449at2"/>
<keyword evidence="3" id="KW-1185">Reference proteome</keyword>